<name>A0A382JZV5_9ZZZZ</name>
<organism evidence="2">
    <name type="scientific">marine metagenome</name>
    <dbReference type="NCBI Taxonomy" id="408172"/>
    <lineage>
        <taxon>unclassified sequences</taxon>
        <taxon>metagenomes</taxon>
        <taxon>ecological metagenomes</taxon>
    </lineage>
</organism>
<feature type="region of interest" description="Disordered" evidence="1">
    <location>
        <begin position="15"/>
        <end position="42"/>
    </location>
</feature>
<dbReference type="AlphaFoldDB" id="A0A382JZV5"/>
<proteinExistence type="predicted"/>
<evidence type="ECO:0000256" key="1">
    <source>
        <dbReference type="SAM" id="MobiDB-lite"/>
    </source>
</evidence>
<dbReference type="EMBL" id="UINC01077331">
    <property type="protein sequence ID" value="SVC17359.1"/>
    <property type="molecule type" value="Genomic_DNA"/>
</dbReference>
<reference evidence="2" key="1">
    <citation type="submission" date="2018-05" db="EMBL/GenBank/DDBJ databases">
        <authorList>
            <person name="Lanie J.A."/>
            <person name="Ng W.-L."/>
            <person name="Kazmierczak K.M."/>
            <person name="Andrzejewski T.M."/>
            <person name="Davidsen T.M."/>
            <person name="Wayne K.J."/>
            <person name="Tettelin H."/>
            <person name="Glass J.I."/>
            <person name="Rusch D."/>
            <person name="Podicherti R."/>
            <person name="Tsui H.-C.T."/>
            <person name="Winkler M.E."/>
        </authorList>
    </citation>
    <scope>NUCLEOTIDE SEQUENCE</scope>
</reference>
<sequence length="42" mass="4969">MVFLVPKVNKRDLEEEQRIRDEKRKERKAKGGGPPIMNRDGF</sequence>
<accession>A0A382JZV5</accession>
<protein>
    <submittedName>
        <fullName evidence="2">Uncharacterized protein</fullName>
    </submittedName>
</protein>
<gene>
    <name evidence="2" type="ORF">METZ01_LOCUS270213</name>
</gene>
<feature type="compositionally biased region" description="Basic and acidic residues" evidence="1">
    <location>
        <begin position="15"/>
        <end position="24"/>
    </location>
</feature>
<evidence type="ECO:0000313" key="2">
    <source>
        <dbReference type="EMBL" id="SVC17359.1"/>
    </source>
</evidence>